<protein>
    <submittedName>
        <fullName evidence="1">Uncharacterized protein</fullName>
    </submittedName>
</protein>
<dbReference type="EMBL" id="MU274903">
    <property type="protein sequence ID" value="KAI0092620.1"/>
    <property type="molecule type" value="Genomic_DNA"/>
</dbReference>
<evidence type="ECO:0000313" key="1">
    <source>
        <dbReference type="EMBL" id="KAI0092620.1"/>
    </source>
</evidence>
<reference evidence="1" key="1">
    <citation type="journal article" date="2021" name="Environ. Microbiol.">
        <title>Gene family expansions and transcriptome signatures uncover fungal adaptations to wood decay.</title>
        <authorList>
            <person name="Hage H."/>
            <person name="Miyauchi S."/>
            <person name="Viragh M."/>
            <person name="Drula E."/>
            <person name="Min B."/>
            <person name="Chaduli D."/>
            <person name="Navarro D."/>
            <person name="Favel A."/>
            <person name="Norest M."/>
            <person name="Lesage-Meessen L."/>
            <person name="Balint B."/>
            <person name="Merenyi Z."/>
            <person name="de Eugenio L."/>
            <person name="Morin E."/>
            <person name="Martinez A.T."/>
            <person name="Baldrian P."/>
            <person name="Stursova M."/>
            <person name="Martinez M.J."/>
            <person name="Novotny C."/>
            <person name="Magnuson J.K."/>
            <person name="Spatafora J.W."/>
            <person name="Maurice S."/>
            <person name="Pangilinan J."/>
            <person name="Andreopoulos W."/>
            <person name="LaButti K."/>
            <person name="Hundley H."/>
            <person name="Na H."/>
            <person name="Kuo A."/>
            <person name="Barry K."/>
            <person name="Lipzen A."/>
            <person name="Henrissat B."/>
            <person name="Riley R."/>
            <person name="Ahrendt S."/>
            <person name="Nagy L.G."/>
            <person name="Grigoriev I.V."/>
            <person name="Martin F."/>
            <person name="Rosso M.N."/>
        </authorList>
    </citation>
    <scope>NUCLEOTIDE SEQUENCE</scope>
    <source>
        <strain evidence="1">CBS 384.51</strain>
    </source>
</reference>
<dbReference type="Proteomes" id="UP001055072">
    <property type="component" value="Unassembled WGS sequence"/>
</dbReference>
<accession>A0ACB8UG18</accession>
<sequence>MATSATSSAPTAGVSASIWADKPMPPRSGWSKGSESGSGFRGAPRGGPRGRGRGGRGRGGTGGRSNNARAPTIPLEADAKKSNQDQKDQPKSTSQKPTTPPSPITTTSSQTNGSTKGFNKTKPPRKNSDQRPSRTQASLGVDTLNLSSSNTSSSPSISPRTPNRRKRSNAHKTAPAPPAAPTSHARRQSTASEQNSTHAVEKPPPAPLRELPPHMASAQSFSGPLDIAHNIDALVERVRAVAMDRPHTPGNHSHFDWAGDDEDDSLPDLDDWGVTSSLSTTGPVTEVTDGEKIGVSVISPILQGTLRPLPSIVDIDAPTPSIKLQDVSGAETKLKTKDEDISRMDSVAVEAKAETPIQETVTSDNNASRGNIASKATTEAPANTTERPKSPSPPRGLASSIHATHHSLSPPSPSPHRFPNPPRSGFNPSHNRAHTVGGRFKESNPESDRLKPNDTISHGRNHSTPHTGPGTVTAHARATHHTRPVISGDAISRLARSLGGAASKREREPAATANA</sequence>
<keyword evidence="2" id="KW-1185">Reference proteome</keyword>
<proteinExistence type="predicted"/>
<name>A0ACB8UG18_9APHY</name>
<comment type="caution">
    <text evidence="1">The sequence shown here is derived from an EMBL/GenBank/DDBJ whole genome shotgun (WGS) entry which is preliminary data.</text>
</comment>
<gene>
    <name evidence="1" type="ORF">BDY19DRAFT_494932</name>
</gene>
<evidence type="ECO:0000313" key="2">
    <source>
        <dbReference type="Proteomes" id="UP001055072"/>
    </source>
</evidence>
<organism evidence="1 2">
    <name type="scientific">Irpex rosettiformis</name>
    <dbReference type="NCBI Taxonomy" id="378272"/>
    <lineage>
        <taxon>Eukaryota</taxon>
        <taxon>Fungi</taxon>
        <taxon>Dikarya</taxon>
        <taxon>Basidiomycota</taxon>
        <taxon>Agaricomycotina</taxon>
        <taxon>Agaricomycetes</taxon>
        <taxon>Polyporales</taxon>
        <taxon>Irpicaceae</taxon>
        <taxon>Irpex</taxon>
    </lineage>
</organism>